<feature type="binding site" evidence="6 9">
    <location>
        <position position="312"/>
    </location>
    <ligand>
        <name>Mg(2+)</name>
        <dbReference type="ChEBI" id="CHEBI:18420"/>
    </ligand>
</feature>
<dbReference type="PANTHER" id="PTHR11902">
    <property type="entry name" value="ENOLASE"/>
    <property type="match status" value="1"/>
</dbReference>
<feature type="domain" description="Enolase N-terminal" evidence="11">
    <location>
        <begin position="6"/>
        <end position="134"/>
    </location>
</feature>
<dbReference type="SFLD" id="SFLDF00002">
    <property type="entry name" value="enolase"/>
    <property type="match status" value="1"/>
</dbReference>
<dbReference type="Gene3D" id="3.30.390.10">
    <property type="entry name" value="Enolase-like, N-terminal domain"/>
    <property type="match status" value="1"/>
</dbReference>
<dbReference type="NCBIfam" id="TIGR01060">
    <property type="entry name" value="eno"/>
    <property type="match status" value="1"/>
</dbReference>
<dbReference type="GO" id="GO:0000015">
    <property type="term" value="C:phosphopyruvate hydratase complex"/>
    <property type="evidence" value="ECO:0007669"/>
    <property type="project" value="InterPro"/>
</dbReference>
<dbReference type="GO" id="GO:0006096">
    <property type="term" value="P:glycolytic process"/>
    <property type="evidence" value="ECO:0007669"/>
    <property type="project" value="UniProtKB-UniRule"/>
</dbReference>
<name>A0A429GMW0_9CREN</name>
<feature type="binding site" evidence="6">
    <location>
        <position position="337"/>
    </location>
    <ligand>
        <name>(2R)-2-phosphoglycerate</name>
        <dbReference type="ChEBI" id="CHEBI:58289"/>
    </ligand>
</feature>
<comment type="cofactor">
    <cofactor evidence="6">
        <name>Mg(2+)</name>
        <dbReference type="ChEBI" id="CHEBI:18420"/>
    </cofactor>
    <text evidence="6">Binds a second Mg(2+) ion via substrate during catalysis.</text>
</comment>
<dbReference type="EMBL" id="RXII01000091">
    <property type="protein sequence ID" value="RZN60323.1"/>
    <property type="molecule type" value="Genomic_DNA"/>
</dbReference>
<dbReference type="UniPathway" id="UPA00109">
    <property type="reaction ID" value="UER00187"/>
</dbReference>
<dbReference type="SFLD" id="SFLDG00178">
    <property type="entry name" value="enolase"/>
    <property type="match status" value="1"/>
</dbReference>
<dbReference type="Proteomes" id="UP000277582">
    <property type="component" value="Unassembled WGS sequence"/>
</dbReference>
<comment type="catalytic activity">
    <reaction evidence="6">
        <text>(2R)-2-phosphoglycerate = phosphoenolpyruvate + H2O</text>
        <dbReference type="Rhea" id="RHEA:10164"/>
        <dbReference type="ChEBI" id="CHEBI:15377"/>
        <dbReference type="ChEBI" id="CHEBI:58289"/>
        <dbReference type="ChEBI" id="CHEBI:58702"/>
        <dbReference type="EC" id="4.2.1.11"/>
    </reaction>
</comment>
<feature type="binding site" evidence="6">
    <location>
        <position position="367"/>
    </location>
    <ligand>
        <name>(2R)-2-phosphoglycerate</name>
        <dbReference type="ChEBI" id="CHEBI:58289"/>
    </ligand>
</feature>
<dbReference type="PRINTS" id="PR00148">
    <property type="entry name" value="ENOLASE"/>
</dbReference>
<dbReference type="InterPro" id="IPR020811">
    <property type="entry name" value="Enolase_N"/>
</dbReference>
<keyword evidence="6" id="KW-0963">Cytoplasm</keyword>
<dbReference type="GO" id="GO:0004634">
    <property type="term" value="F:phosphopyruvate hydratase activity"/>
    <property type="evidence" value="ECO:0007669"/>
    <property type="project" value="UniProtKB-UniRule"/>
</dbReference>
<sequence>MLDFKIRSIKAIEVLDSRGRPTLKTVVKTGSGEGYFIVPAGASKGSNEALELRDGGKRYGGLGVLKAVFNVNAIISKMIIGEDSREQEKIDKIMIEADSTENKSRLGANSILSVSGAVARAAANTAGLALYRYLGGSGSWIMPVPLMNVINGGLHAGNELGIQEFMIAPIRFDSFKEALTAAVETYMTLKDVIKGIYGKNAVNIGDEGGFAPPMRNTRDALLVLSESIKKAGYSDKIFILLDCAATNFYDKERNKYLLDGLEMEPGDLLEYYSELVDEYNIVSIEDPFHEEDFESFAELTKRLGNRIQIVGDDIFVTNVRRIEMGIRKRAANAVLIKPNQVGTITETLEAIRIATRAGYSVVISHRSGETEDSFISDLSVAVRAGQIKAGAPCRGERVSKYNRLLEIEDELPDSRYYGERFFRQASL</sequence>
<dbReference type="CDD" id="cd03313">
    <property type="entry name" value="enolase"/>
    <property type="match status" value="1"/>
</dbReference>
<feature type="binding site" evidence="8">
    <location>
        <position position="312"/>
    </location>
    <ligand>
        <name>substrate</name>
    </ligand>
</feature>
<comment type="function">
    <text evidence="6">Catalyzes the reversible conversion of 2-phosphoglycerate (2-PG) into phosphoenolpyruvate (PEP). It is essential for the degradation of carbohydrates via glycolysis.</text>
</comment>
<comment type="pathway">
    <text evidence="1 6">Carbohydrate degradation; glycolysis; pyruvate from D-glyceraldehyde 3-phosphate: step 4/5.</text>
</comment>
<evidence type="ECO:0000256" key="8">
    <source>
        <dbReference type="PIRSR" id="PIRSR001400-2"/>
    </source>
</evidence>
<dbReference type="OrthoDB" id="8680at2157"/>
<evidence type="ECO:0000256" key="7">
    <source>
        <dbReference type="PIRSR" id="PIRSR001400-1"/>
    </source>
</evidence>
<keyword evidence="6 9" id="KW-0479">Metal-binding</keyword>
<evidence type="ECO:0000259" key="11">
    <source>
        <dbReference type="SMART" id="SM01193"/>
    </source>
</evidence>
<comment type="similarity">
    <text evidence="2 6">Belongs to the enolase family.</text>
</comment>
<comment type="subcellular location">
    <subcellularLocation>
        <location evidence="6">Cytoplasm</location>
    </subcellularLocation>
    <subcellularLocation>
        <location evidence="6">Secreted</location>
    </subcellularLocation>
    <subcellularLocation>
        <location evidence="6">Cell surface</location>
    </subcellularLocation>
    <text evidence="6">Fractions of enolase are present in both the cytoplasm and on the cell surface.</text>
</comment>
<dbReference type="PANTHER" id="PTHR11902:SF1">
    <property type="entry name" value="ENOLASE"/>
    <property type="match status" value="1"/>
</dbReference>
<keyword evidence="14" id="KW-1185">Reference proteome</keyword>
<feature type="binding site" evidence="8">
    <location>
        <position position="164"/>
    </location>
    <ligand>
        <name>substrate</name>
    </ligand>
</feature>
<dbReference type="Gene3D" id="3.20.20.120">
    <property type="entry name" value="Enolase-like C-terminal domain"/>
    <property type="match status" value="1"/>
</dbReference>
<dbReference type="SMART" id="SM01192">
    <property type="entry name" value="Enolase_C"/>
    <property type="match status" value="1"/>
</dbReference>
<evidence type="ECO:0000256" key="5">
    <source>
        <dbReference type="ARBA" id="ARBA00023239"/>
    </source>
</evidence>
<protein>
    <recommendedName>
        <fullName evidence="6">Enolase</fullName>
        <ecNumber evidence="6">4.2.1.11</ecNumber>
    </recommendedName>
    <alternativeName>
        <fullName evidence="6">2-phospho-D-glycerate hydro-lyase</fullName>
    </alternativeName>
    <alternativeName>
        <fullName evidence="6">2-phosphoglycerate dehydratase</fullName>
    </alternativeName>
</protein>
<evidence type="ECO:0000259" key="10">
    <source>
        <dbReference type="SMART" id="SM01192"/>
    </source>
</evidence>
<dbReference type="GO" id="GO:0005576">
    <property type="term" value="C:extracellular region"/>
    <property type="evidence" value="ECO:0007669"/>
    <property type="project" value="UniProtKB-SubCell"/>
</dbReference>
<feature type="binding site" evidence="8">
    <location>
        <begin position="364"/>
        <end position="367"/>
    </location>
    <ligand>
        <name>substrate</name>
    </ligand>
</feature>
<feature type="binding site" evidence="6">
    <location>
        <position position="388"/>
    </location>
    <ligand>
        <name>(2R)-2-phosphoglycerate</name>
        <dbReference type="ChEBI" id="CHEBI:58289"/>
    </ligand>
</feature>
<evidence type="ECO:0000313" key="13">
    <source>
        <dbReference type="EMBL" id="RZN60323.1"/>
    </source>
</evidence>
<keyword evidence="5 6" id="KW-0456">Lyase</keyword>
<keyword evidence="12" id="KW-0670">Pyruvate</keyword>
<feature type="binding site" evidence="8">
    <location>
        <position position="155"/>
    </location>
    <ligand>
        <name>substrate</name>
    </ligand>
</feature>
<feature type="binding site" evidence="6 9">
    <location>
        <position position="285"/>
    </location>
    <ligand>
        <name>Mg(2+)</name>
        <dbReference type="ChEBI" id="CHEBI:18420"/>
    </ligand>
</feature>
<comment type="caution">
    <text evidence="12">The sequence shown here is derived from an EMBL/GenBank/DDBJ whole genome shotgun (WGS) entry which is preliminary data.</text>
</comment>
<dbReference type="EC" id="4.2.1.11" evidence="6"/>
<keyword evidence="6" id="KW-0964">Secreted</keyword>
<dbReference type="EMBL" id="RCOS01000077">
    <property type="protein sequence ID" value="RSN75208.1"/>
    <property type="molecule type" value="Genomic_DNA"/>
</dbReference>
<feature type="binding site" evidence="8">
    <location>
        <position position="285"/>
    </location>
    <ligand>
        <name>substrate</name>
    </ligand>
</feature>
<evidence type="ECO:0000313" key="15">
    <source>
        <dbReference type="Proteomes" id="UP000316217"/>
    </source>
</evidence>
<keyword evidence="4 6" id="KW-0324">Glycolysis</keyword>
<feature type="binding site" evidence="6">
    <location>
        <position position="366"/>
    </location>
    <ligand>
        <name>(2R)-2-phosphoglycerate</name>
        <dbReference type="ChEBI" id="CHEBI:58289"/>
    </ligand>
</feature>
<dbReference type="AlphaFoldDB" id="A0A429GMW0"/>
<feature type="domain" description="Enolase C-terminal TIM barrel" evidence="10">
    <location>
        <begin position="139"/>
        <end position="424"/>
    </location>
</feature>
<evidence type="ECO:0000313" key="14">
    <source>
        <dbReference type="Proteomes" id="UP000277582"/>
    </source>
</evidence>
<dbReference type="InterPro" id="IPR020809">
    <property type="entry name" value="Enolase_CS"/>
</dbReference>
<accession>A0A429GMW0</accession>
<feature type="active site" description="Proton acceptor" evidence="6 7">
    <location>
        <position position="337"/>
    </location>
</feature>
<feature type="binding site" evidence="8">
    <location>
        <position position="388"/>
    </location>
    <ligand>
        <name>substrate</name>
    </ligand>
</feature>
<dbReference type="GO" id="GO:0000287">
    <property type="term" value="F:magnesium ion binding"/>
    <property type="evidence" value="ECO:0007669"/>
    <property type="project" value="UniProtKB-UniRule"/>
</dbReference>
<organism evidence="12 14">
    <name type="scientific">Candidatus Methanodesulfokora washburnensis</name>
    <dbReference type="NCBI Taxonomy" id="2478471"/>
    <lineage>
        <taxon>Archaea</taxon>
        <taxon>Thermoproteota</taxon>
        <taxon>Candidatus Korarchaeia</taxon>
        <taxon>Candidatus Korarchaeia incertae sedis</taxon>
        <taxon>Candidatus Methanodesulfokora</taxon>
    </lineage>
</organism>
<reference evidence="12 14" key="1">
    <citation type="submission" date="2018-10" db="EMBL/GenBank/DDBJ databases">
        <title>Co-occurring genomic capacity for anaerobic methane metabolism and dissimilatory sulfite reduction discovered in the Korarchaeota.</title>
        <authorList>
            <person name="Mckay L.J."/>
            <person name="Dlakic M."/>
            <person name="Fields M.W."/>
            <person name="Delmont T.O."/>
            <person name="Eren A.M."/>
            <person name="Jay Z.J."/>
            <person name="Klingelsmith K.B."/>
            <person name="Rusch D.B."/>
            <person name="Inskeep W.P."/>
        </authorList>
    </citation>
    <scope>NUCLEOTIDE SEQUENCE [LARGE SCALE GENOMIC DNA]</scope>
    <source>
        <strain evidence="12 14">MDKW</strain>
    </source>
</reference>
<dbReference type="RefSeq" id="WP_125671256.1">
    <property type="nucleotide sequence ID" value="NZ_RCOS01000077.1"/>
</dbReference>
<evidence type="ECO:0000256" key="3">
    <source>
        <dbReference type="ARBA" id="ARBA00022842"/>
    </source>
</evidence>
<feature type="binding site" evidence="6 9">
    <location>
        <position position="242"/>
    </location>
    <ligand>
        <name>Mg(2+)</name>
        <dbReference type="ChEBI" id="CHEBI:18420"/>
    </ligand>
</feature>
<comment type="cofactor">
    <cofactor evidence="9">
        <name>Mg(2+)</name>
        <dbReference type="ChEBI" id="CHEBI:18420"/>
    </cofactor>
    <text evidence="9">Mg(2+) is required for catalysis and for stabilizing the dimer.</text>
</comment>
<evidence type="ECO:0000313" key="12">
    <source>
        <dbReference type="EMBL" id="RSN75208.1"/>
    </source>
</evidence>
<dbReference type="SMART" id="SM01193">
    <property type="entry name" value="Enolase_N"/>
    <property type="match status" value="1"/>
</dbReference>
<dbReference type="Pfam" id="PF00113">
    <property type="entry name" value="Enolase_C"/>
    <property type="match status" value="1"/>
</dbReference>
<evidence type="ECO:0000256" key="9">
    <source>
        <dbReference type="PIRSR" id="PIRSR001400-3"/>
    </source>
</evidence>
<dbReference type="InterPro" id="IPR000941">
    <property type="entry name" value="Enolase"/>
</dbReference>
<dbReference type="HAMAP" id="MF_00318">
    <property type="entry name" value="Enolase"/>
    <property type="match status" value="1"/>
</dbReference>
<dbReference type="InterPro" id="IPR020810">
    <property type="entry name" value="Enolase_C"/>
</dbReference>
<feature type="active site" description="Proton donor" evidence="6 7">
    <location>
        <position position="207"/>
    </location>
</feature>
<reference evidence="13 15" key="2">
    <citation type="journal article" date="2019" name="Nat. Microbiol.">
        <title>Wide diversity of methane and short-chain alkane metabolisms in uncultured archaea.</title>
        <authorList>
            <person name="Borrel G."/>
            <person name="Adam P.S."/>
            <person name="McKay L.J."/>
            <person name="Chen L.X."/>
            <person name="Sierra-Garcia I.N."/>
            <person name="Sieber C.M."/>
            <person name="Letourneur Q."/>
            <person name="Ghozlane A."/>
            <person name="Andersen G.L."/>
            <person name="Li W.J."/>
            <person name="Hallam S.J."/>
            <person name="Muyzer G."/>
            <person name="de Oliveira V.M."/>
            <person name="Inskeep W.P."/>
            <person name="Banfield J.F."/>
            <person name="Gribaldo S."/>
        </authorList>
    </citation>
    <scope>NUCLEOTIDE SEQUENCE [LARGE SCALE GENOMIC DNA]</scope>
    <source>
        <strain evidence="13">NM4</strain>
    </source>
</reference>
<dbReference type="SUPFAM" id="SSF51604">
    <property type="entry name" value="Enolase C-terminal domain-like"/>
    <property type="match status" value="1"/>
</dbReference>
<dbReference type="GO" id="GO:0009986">
    <property type="term" value="C:cell surface"/>
    <property type="evidence" value="ECO:0007669"/>
    <property type="project" value="UniProtKB-SubCell"/>
</dbReference>
<evidence type="ECO:0000256" key="2">
    <source>
        <dbReference type="ARBA" id="ARBA00009604"/>
    </source>
</evidence>
<keyword evidence="3 6" id="KW-0460">Magnesium</keyword>
<feature type="binding site" evidence="6">
    <location>
        <position position="163"/>
    </location>
    <ligand>
        <name>(2R)-2-phosphoglycerate</name>
        <dbReference type="ChEBI" id="CHEBI:58289"/>
    </ligand>
</feature>
<evidence type="ECO:0000256" key="1">
    <source>
        <dbReference type="ARBA" id="ARBA00005031"/>
    </source>
</evidence>
<dbReference type="SFLD" id="SFLDS00001">
    <property type="entry name" value="Enolase"/>
    <property type="match status" value="1"/>
</dbReference>
<gene>
    <name evidence="6 12" type="primary">eno</name>
    <name evidence="12" type="ORF">D6D85_06720</name>
    <name evidence="13" type="ORF">EF810_05990</name>
</gene>
<dbReference type="InterPro" id="IPR029017">
    <property type="entry name" value="Enolase-like_N"/>
</dbReference>
<proteinExistence type="inferred from homology"/>
<dbReference type="Proteomes" id="UP000316217">
    <property type="component" value="Unassembled WGS sequence"/>
</dbReference>
<dbReference type="Pfam" id="PF03952">
    <property type="entry name" value="Enolase_N"/>
    <property type="match status" value="1"/>
</dbReference>
<evidence type="ECO:0000256" key="4">
    <source>
        <dbReference type="ARBA" id="ARBA00023152"/>
    </source>
</evidence>
<dbReference type="PROSITE" id="PS00164">
    <property type="entry name" value="ENOLASE"/>
    <property type="match status" value="1"/>
</dbReference>
<dbReference type="SUPFAM" id="SSF54826">
    <property type="entry name" value="Enolase N-terminal domain-like"/>
    <property type="match status" value="1"/>
</dbReference>
<dbReference type="PIRSF" id="PIRSF001400">
    <property type="entry name" value="Enolase"/>
    <property type="match status" value="1"/>
</dbReference>
<evidence type="ECO:0000256" key="6">
    <source>
        <dbReference type="HAMAP-Rule" id="MF_00318"/>
    </source>
</evidence>
<dbReference type="InterPro" id="IPR036849">
    <property type="entry name" value="Enolase-like_C_sf"/>
</dbReference>